<protein>
    <submittedName>
        <fullName evidence="1">Uncharacterized protein</fullName>
    </submittedName>
</protein>
<sequence length="167" mass="18180">MGDYIRDEDFDGSFESLTNLTAALGEVKPRNTPSHVIASLPTGKYSEWAAPGCDERCPVCLDDYLADDELLKITDCSHWFHRGCLEQWLSSANTCPVCRKRVKGKKRREPATTDGQAEAGPSRRRDDDDDDDDDVFVPGGSGGGGGSNDPPPGAGPGAWPTFPPWYF</sequence>
<gene>
    <name evidence="1" type="ORF">BDM02DRAFT_1602342</name>
</gene>
<dbReference type="Proteomes" id="UP000886501">
    <property type="component" value="Unassembled WGS sequence"/>
</dbReference>
<evidence type="ECO:0000313" key="1">
    <source>
        <dbReference type="EMBL" id="KAF9653557.1"/>
    </source>
</evidence>
<accession>A0ACB6ZVJ0</accession>
<reference evidence="1" key="1">
    <citation type="submission" date="2019-10" db="EMBL/GenBank/DDBJ databases">
        <authorList>
            <consortium name="DOE Joint Genome Institute"/>
            <person name="Kuo A."/>
            <person name="Miyauchi S."/>
            <person name="Kiss E."/>
            <person name="Drula E."/>
            <person name="Kohler A."/>
            <person name="Sanchez-Garcia M."/>
            <person name="Andreopoulos B."/>
            <person name="Barry K.W."/>
            <person name="Bonito G."/>
            <person name="Buee M."/>
            <person name="Carver A."/>
            <person name="Chen C."/>
            <person name="Cichocki N."/>
            <person name="Clum A."/>
            <person name="Culley D."/>
            <person name="Crous P.W."/>
            <person name="Fauchery L."/>
            <person name="Girlanda M."/>
            <person name="Hayes R."/>
            <person name="Keri Z."/>
            <person name="Labutti K."/>
            <person name="Lipzen A."/>
            <person name="Lombard V."/>
            <person name="Magnuson J."/>
            <person name="Maillard F."/>
            <person name="Morin E."/>
            <person name="Murat C."/>
            <person name="Nolan M."/>
            <person name="Ohm R."/>
            <person name="Pangilinan J."/>
            <person name="Pereira M."/>
            <person name="Perotto S."/>
            <person name="Peter M."/>
            <person name="Riley R."/>
            <person name="Sitrit Y."/>
            <person name="Stielow B."/>
            <person name="Szollosi G."/>
            <person name="Zifcakova L."/>
            <person name="Stursova M."/>
            <person name="Spatafora J.W."/>
            <person name="Tedersoo L."/>
            <person name="Vaario L.-M."/>
            <person name="Yamada A."/>
            <person name="Yan M."/>
            <person name="Wang P."/>
            <person name="Xu J."/>
            <person name="Bruns T."/>
            <person name="Baldrian P."/>
            <person name="Vilgalys R."/>
            <person name="Henrissat B."/>
            <person name="Grigoriev I.V."/>
            <person name="Hibbett D."/>
            <person name="Nagy L.G."/>
            <person name="Martin F.M."/>
        </authorList>
    </citation>
    <scope>NUCLEOTIDE SEQUENCE</scope>
    <source>
        <strain evidence="1">P2</strain>
    </source>
</reference>
<comment type="caution">
    <text evidence="1">The sequence shown here is derived from an EMBL/GenBank/DDBJ whole genome shotgun (WGS) entry which is preliminary data.</text>
</comment>
<reference evidence="1" key="2">
    <citation type="journal article" date="2020" name="Nat. Commun.">
        <title>Large-scale genome sequencing of mycorrhizal fungi provides insights into the early evolution of symbiotic traits.</title>
        <authorList>
            <person name="Miyauchi S."/>
            <person name="Kiss E."/>
            <person name="Kuo A."/>
            <person name="Drula E."/>
            <person name="Kohler A."/>
            <person name="Sanchez-Garcia M."/>
            <person name="Morin E."/>
            <person name="Andreopoulos B."/>
            <person name="Barry K.W."/>
            <person name="Bonito G."/>
            <person name="Buee M."/>
            <person name="Carver A."/>
            <person name="Chen C."/>
            <person name="Cichocki N."/>
            <person name="Clum A."/>
            <person name="Culley D."/>
            <person name="Crous P.W."/>
            <person name="Fauchery L."/>
            <person name="Girlanda M."/>
            <person name="Hayes R.D."/>
            <person name="Keri Z."/>
            <person name="LaButti K."/>
            <person name="Lipzen A."/>
            <person name="Lombard V."/>
            <person name="Magnuson J."/>
            <person name="Maillard F."/>
            <person name="Murat C."/>
            <person name="Nolan M."/>
            <person name="Ohm R.A."/>
            <person name="Pangilinan J."/>
            <person name="Pereira M.F."/>
            <person name="Perotto S."/>
            <person name="Peter M."/>
            <person name="Pfister S."/>
            <person name="Riley R."/>
            <person name="Sitrit Y."/>
            <person name="Stielow J.B."/>
            <person name="Szollosi G."/>
            <person name="Zifcakova L."/>
            <person name="Stursova M."/>
            <person name="Spatafora J.W."/>
            <person name="Tedersoo L."/>
            <person name="Vaario L.M."/>
            <person name="Yamada A."/>
            <person name="Yan M."/>
            <person name="Wang P."/>
            <person name="Xu J."/>
            <person name="Bruns T."/>
            <person name="Baldrian P."/>
            <person name="Vilgalys R."/>
            <person name="Dunand C."/>
            <person name="Henrissat B."/>
            <person name="Grigoriev I.V."/>
            <person name="Hibbett D."/>
            <person name="Nagy L.G."/>
            <person name="Martin F.M."/>
        </authorList>
    </citation>
    <scope>NUCLEOTIDE SEQUENCE</scope>
    <source>
        <strain evidence="1">P2</strain>
    </source>
</reference>
<organism evidence="1 2">
    <name type="scientific">Thelephora ganbajun</name>
    <name type="common">Ganba fungus</name>
    <dbReference type="NCBI Taxonomy" id="370292"/>
    <lineage>
        <taxon>Eukaryota</taxon>
        <taxon>Fungi</taxon>
        <taxon>Dikarya</taxon>
        <taxon>Basidiomycota</taxon>
        <taxon>Agaricomycotina</taxon>
        <taxon>Agaricomycetes</taxon>
        <taxon>Thelephorales</taxon>
        <taxon>Thelephoraceae</taxon>
        <taxon>Thelephora</taxon>
    </lineage>
</organism>
<evidence type="ECO:0000313" key="2">
    <source>
        <dbReference type="Proteomes" id="UP000886501"/>
    </source>
</evidence>
<keyword evidence="2" id="KW-1185">Reference proteome</keyword>
<name>A0ACB6ZVJ0_THEGA</name>
<proteinExistence type="predicted"/>
<dbReference type="EMBL" id="MU117963">
    <property type="protein sequence ID" value="KAF9653557.1"/>
    <property type="molecule type" value="Genomic_DNA"/>
</dbReference>